<dbReference type="Pfam" id="PF07885">
    <property type="entry name" value="Ion_trans_2"/>
    <property type="match status" value="2"/>
</dbReference>
<evidence type="ECO:0000256" key="5">
    <source>
        <dbReference type="ARBA" id="ARBA00022989"/>
    </source>
</evidence>
<reference evidence="17" key="1">
    <citation type="journal article" date="2023" name="Mol. Biol. Evol.">
        <title>Third-Generation Sequencing Reveals the Adaptive Role of the Epigenome in Three Deep-Sea Polychaetes.</title>
        <authorList>
            <person name="Perez M."/>
            <person name="Aroh O."/>
            <person name="Sun Y."/>
            <person name="Lan Y."/>
            <person name="Juniper S.K."/>
            <person name="Young C.R."/>
            <person name="Angers B."/>
            <person name="Qian P.Y."/>
        </authorList>
    </citation>
    <scope>NUCLEOTIDE SEQUENCE</scope>
    <source>
        <strain evidence="17">P08H-3</strain>
    </source>
</reference>
<feature type="transmembrane region" description="Helical" evidence="15">
    <location>
        <begin position="66"/>
        <end position="88"/>
    </location>
</feature>
<evidence type="ECO:0000256" key="9">
    <source>
        <dbReference type="ARBA" id="ARBA00023303"/>
    </source>
</evidence>
<evidence type="ECO:0000256" key="14">
    <source>
        <dbReference type="SAM" id="MobiDB-lite"/>
    </source>
</evidence>
<feature type="non-terminal residue" evidence="17">
    <location>
        <position position="1"/>
    </location>
</feature>
<comment type="catalytic activity">
    <reaction evidence="12">
        <text>Cs(+)(in) = Cs(+)(out)</text>
        <dbReference type="Rhea" id="RHEA:78555"/>
        <dbReference type="ChEBI" id="CHEBI:49547"/>
    </reaction>
</comment>
<dbReference type="GO" id="GO:0022841">
    <property type="term" value="F:potassium ion leak channel activity"/>
    <property type="evidence" value="ECO:0007669"/>
    <property type="project" value="TreeGrafter"/>
</dbReference>
<evidence type="ECO:0000313" key="17">
    <source>
        <dbReference type="EMBL" id="KAK2150932.1"/>
    </source>
</evidence>
<dbReference type="PRINTS" id="PR01333">
    <property type="entry name" value="2POREKCHANEL"/>
</dbReference>
<keyword evidence="7 15" id="KW-0472">Membrane</keyword>
<dbReference type="PANTHER" id="PTHR11003:SF330">
    <property type="entry name" value="POTASSIUM CHANNEL DOMAIN-CONTAINING PROTEIN"/>
    <property type="match status" value="1"/>
</dbReference>
<dbReference type="AlphaFoldDB" id="A0AAD9JDS1"/>
<gene>
    <name evidence="17" type="ORF">LSH36_382g03003</name>
</gene>
<keyword evidence="18" id="KW-1185">Reference proteome</keyword>
<comment type="subcellular location">
    <subcellularLocation>
        <location evidence="1">Cell membrane</location>
        <topology evidence="1">Multi-pass membrane protein</topology>
    </subcellularLocation>
</comment>
<organism evidence="17 18">
    <name type="scientific">Paralvinella palmiformis</name>
    <dbReference type="NCBI Taxonomy" id="53620"/>
    <lineage>
        <taxon>Eukaryota</taxon>
        <taxon>Metazoa</taxon>
        <taxon>Spiralia</taxon>
        <taxon>Lophotrochozoa</taxon>
        <taxon>Annelida</taxon>
        <taxon>Polychaeta</taxon>
        <taxon>Sedentaria</taxon>
        <taxon>Canalipalpata</taxon>
        <taxon>Terebellida</taxon>
        <taxon>Terebelliformia</taxon>
        <taxon>Alvinellidae</taxon>
        <taxon>Paralvinella</taxon>
    </lineage>
</organism>
<comment type="similarity">
    <text evidence="13">Belongs to the two pore domain potassium channel (TC 1.A.1.8) family.</text>
</comment>
<feature type="transmembrane region" description="Helical" evidence="15">
    <location>
        <begin position="118"/>
        <end position="136"/>
    </location>
</feature>
<evidence type="ECO:0000256" key="8">
    <source>
        <dbReference type="ARBA" id="ARBA00023157"/>
    </source>
</evidence>
<evidence type="ECO:0000256" key="15">
    <source>
        <dbReference type="SAM" id="Phobius"/>
    </source>
</evidence>
<evidence type="ECO:0000256" key="4">
    <source>
        <dbReference type="ARBA" id="ARBA00022692"/>
    </source>
</evidence>
<dbReference type="SUPFAM" id="SSF81324">
    <property type="entry name" value="Voltage-gated potassium channels"/>
    <property type="match status" value="2"/>
</dbReference>
<comment type="caution">
    <text evidence="17">The sequence shown here is derived from an EMBL/GenBank/DDBJ whole genome shotgun (WGS) entry which is preliminary data.</text>
</comment>
<feature type="transmembrane region" description="Helical" evidence="15">
    <location>
        <begin position="148"/>
        <end position="165"/>
    </location>
</feature>
<keyword evidence="5 15" id="KW-1133">Transmembrane helix</keyword>
<feature type="transmembrane region" description="Helical" evidence="15">
    <location>
        <begin position="40"/>
        <end position="60"/>
    </location>
</feature>
<dbReference type="Proteomes" id="UP001208570">
    <property type="component" value="Unassembled WGS sequence"/>
</dbReference>
<dbReference type="GO" id="GO:0005886">
    <property type="term" value="C:plasma membrane"/>
    <property type="evidence" value="ECO:0007669"/>
    <property type="project" value="UniProtKB-SubCell"/>
</dbReference>
<keyword evidence="3" id="KW-1003">Cell membrane</keyword>
<evidence type="ECO:0000259" key="16">
    <source>
        <dbReference type="Pfam" id="PF07885"/>
    </source>
</evidence>
<feature type="domain" description="Potassium channel" evidence="16">
    <location>
        <begin position="126"/>
        <end position="204"/>
    </location>
</feature>
<evidence type="ECO:0000256" key="7">
    <source>
        <dbReference type="ARBA" id="ARBA00023136"/>
    </source>
</evidence>
<comment type="catalytic activity">
    <reaction evidence="10">
        <text>K(+)(in) = K(+)(out)</text>
        <dbReference type="Rhea" id="RHEA:29463"/>
        <dbReference type="ChEBI" id="CHEBI:29103"/>
    </reaction>
</comment>
<evidence type="ECO:0000256" key="3">
    <source>
        <dbReference type="ARBA" id="ARBA00022475"/>
    </source>
</evidence>
<protein>
    <recommendedName>
        <fullName evidence="16">Potassium channel domain-containing protein</fullName>
    </recommendedName>
</protein>
<evidence type="ECO:0000256" key="10">
    <source>
        <dbReference type="ARBA" id="ARBA00034430"/>
    </source>
</evidence>
<keyword evidence="6 13" id="KW-0406">Ion transport</keyword>
<evidence type="ECO:0000256" key="13">
    <source>
        <dbReference type="RuleBase" id="RU003857"/>
    </source>
</evidence>
<comment type="catalytic activity">
    <reaction evidence="11">
        <text>Rb(+)(in) = Rb(+)(out)</text>
        <dbReference type="Rhea" id="RHEA:78547"/>
        <dbReference type="ChEBI" id="CHEBI:49847"/>
    </reaction>
</comment>
<feature type="compositionally biased region" description="Polar residues" evidence="14">
    <location>
        <begin position="239"/>
        <end position="255"/>
    </location>
</feature>
<evidence type="ECO:0000256" key="2">
    <source>
        <dbReference type="ARBA" id="ARBA00022448"/>
    </source>
</evidence>
<dbReference type="InterPro" id="IPR003280">
    <property type="entry name" value="2pore_dom_K_chnl"/>
</dbReference>
<dbReference type="GO" id="GO:0030322">
    <property type="term" value="P:stabilization of membrane potential"/>
    <property type="evidence" value="ECO:0007669"/>
    <property type="project" value="TreeGrafter"/>
</dbReference>
<feature type="domain" description="Potassium channel" evidence="16">
    <location>
        <begin position="26"/>
        <end position="93"/>
    </location>
</feature>
<evidence type="ECO:0000256" key="6">
    <source>
        <dbReference type="ARBA" id="ARBA00023065"/>
    </source>
</evidence>
<keyword evidence="8" id="KW-1015">Disulfide bond</keyword>
<evidence type="ECO:0000256" key="12">
    <source>
        <dbReference type="ARBA" id="ARBA00044691"/>
    </source>
</evidence>
<keyword evidence="9 13" id="KW-0407">Ion channel</keyword>
<evidence type="ECO:0000256" key="1">
    <source>
        <dbReference type="ARBA" id="ARBA00004651"/>
    </source>
</evidence>
<keyword evidence="2 13" id="KW-0813">Transport</keyword>
<feature type="region of interest" description="Disordered" evidence="14">
    <location>
        <begin position="236"/>
        <end position="255"/>
    </location>
</feature>
<keyword evidence="4 13" id="KW-0812">Transmembrane</keyword>
<evidence type="ECO:0000313" key="18">
    <source>
        <dbReference type="Proteomes" id="UP001208570"/>
    </source>
</evidence>
<dbReference type="PRINTS" id="PR01499">
    <property type="entry name" value="TREKCHANNEL"/>
</dbReference>
<dbReference type="InterPro" id="IPR013099">
    <property type="entry name" value="K_chnl_dom"/>
</dbReference>
<dbReference type="PANTHER" id="PTHR11003">
    <property type="entry name" value="POTASSIUM CHANNEL, SUBFAMILY K"/>
    <property type="match status" value="1"/>
</dbReference>
<name>A0AAD9JDS1_9ANNE</name>
<accession>A0AAD9JDS1</accession>
<evidence type="ECO:0000256" key="11">
    <source>
        <dbReference type="ARBA" id="ARBA00044657"/>
    </source>
</evidence>
<proteinExistence type="inferred from homology"/>
<feature type="transmembrane region" description="Helical" evidence="15">
    <location>
        <begin position="177"/>
        <end position="200"/>
    </location>
</feature>
<dbReference type="EMBL" id="JAODUP010000382">
    <property type="protein sequence ID" value="KAK2150932.1"/>
    <property type="molecule type" value="Genomic_DNA"/>
</dbReference>
<dbReference type="GO" id="GO:0015271">
    <property type="term" value="F:outward rectifier potassium channel activity"/>
    <property type="evidence" value="ECO:0007669"/>
    <property type="project" value="TreeGrafter"/>
</dbReference>
<dbReference type="Gene3D" id="1.10.287.70">
    <property type="match status" value="1"/>
</dbReference>
<sequence>EDNGCVSEAELDGLLRTILIAYDRGVIEFSNKSSASNWDLASSLFFSITVVTTIGYGHIYPATVGGQAFCVVYAILGIPLSLTLLAGIGHKLRQLFHVIDNKLNVCGTYPKLGKVFRAIFILLTGLICFLFLPGIMFVMVDRWTYAEALYYCFITLTTIGFGDLVPGLEDTDRNRSFYRVMVGLWIFVGLAWVAGVISFVQELFMTLVQRAQMNLEKHNGSSLGKSDTKLALDERNLDGTGTNSNADETTSSHSVYTCQRDELTNKNTICELDEGESSTNI</sequence>
<dbReference type="InterPro" id="IPR003976">
    <property type="entry name" value="2pore_dom_K_chnl_TREK"/>
</dbReference>